<gene>
    <name evidence="3" type="ORF">CLV67_11352</name>
</gene>
<evidence type="ECO:0000259" key="2">
    <source>
        <dbReference type="PROSITE" id="PS50234"/>
    </source>
</evidence>
<dbReference type="SUPFAM" id="SSF53300">
    <property type="entry name" value="vWA-like"/>
    <property type="match status" value="1"/>
</dbReference>
<sequence length="229" mass="24504">MADLVHFCLLADRSASMLTDDAIGSLNLTLDRVLNVLATDPLINYHARVGVISFSTGARVERPFATPKAHGAPHTLTAGGWTDLTAGLDLARAELAREVDECIRSGGRPKAPVLFVLTDGRPTPMPHGRPWQQALADLPAGFRPELRPHVLAFGMGDADRDVLREIAKSPVGLGSYIVDRGIDASAAIASFGEMFLQTVFLTITAAAATRPPNPPPGIEELAWRDEDLP</sequence>
<proteinExistence type="predicted"/>
<dbReference type="Gene3D" id="3.40.50.410">
    <property type="entry name" value="von Willebrand factor, type A domain"/>
    <property type="match status" value="1"/>
</dbReference>
<protein>
    <submittedName>
        <fullName evidence="3">Uncharacterized protein YegL</fullName>
    </submittedName>
</protein>
<organism evidence="3 4">
    <name type="scientific">Actinoplanes italicus</name>
    <dbReference type="NCBI Taxonomy" id="113567"/>
    <lineage>
        <taxon>Bacteria</taxon>
        <taxon>Bacillati</taxon>
        <taxon>Actinomycetota</taxon>
        <taxon>Actinomycetes</taxon>
        <taxon>Micromonosporales</taxon>
        <taxon>Micromonosporaceae</taxon>
        <taxon>Actinoplanes</taxon>
    </lineage>
</organism>
<evidence type="ECO:0000313" key="4">
    <source>
        <dbReference type="Proteomes" id="UP000239415"/>
    </source>
</evidence>
<keyword evidence="4" id="KW-1185">Reference proteome</keyword>
<evidence type="ECO:0000313" key="3">
    <source>
        <dbReference type="EMBL" id="PRX18219.1"/>
    </source>
</evidence>
<dbReference type="InterPro" id="IPR002035">
    <property type="entry name" value="VWF_A"/>
</dbReference>
<dbReference type="InterPro" id="IPR036465">
    <property type="entry name" value="vWFA_dom_sf"/>
</dbReference>
<feature type="region of interest" description="Disordered" evidence="1">
    <location>
        <begin position="208"/>
        <end position="229"/>
    </location>
</feature>
<dbReference type="AlphaFoldDB" id="A0A2T0K663"/>
<dbReference type="RefSeq" id="WP_106323829.1">
    <property type="nucleotide sequence ID" value="NZ_BOMO01000097.1"/>
</dbReference>
<dbReference type="Pfam" id="PF13519">
    <property type="entry name" value="VWA_2"/>
    <property type="match status" value="1"/>
</dbReference>
<reference evidence="3 4" key="1">
    <citation type="submission" date="2018-03" db="EMBL/GenBank/DDBJ databases">
        <title>Genomic Encyclopedia of Archaeal and Bacterial Type Strains, Phase II (KMG-II): from individual species to whole genera.</title>
        <authorList>
            <person name="Goeker M."/>
        </authorList>
    </citation>
    <scope>NUCLEOTIDE SEQUENCE [LARGE SCALE GENOMIC DNA]</scope>
    <source>
        <strain evidence="3 4">DSM 43146</strain>
    </source>
</reference>
<dbReference type="Proteomes" id="UP000239415">
    <property type="component" value="Unassembled WGS sequence"/>
</dbReference>
<dbReference type="PROSITE" id="PS50234">
    <property type="entry name" value="VWFA"/>
    <property type="match status" value="1"/>
</dbReference>
<comment type="caution">
    <text evidence="3">The sequence shown here is derived from an EMBL/GenBank/DDBJ whole genome shotgun (WGS) entry which is preliminary data.</text>
</comment>
<feature type="domain" description="VWFA" evidence="2">
    <location>
        <begin position="6"/>
        <end position="199"/>
    </location>
</feature>
<dbReference type="OrthoDB" id="9806395at2"/>
<dbReference type="SMART" id="SM00327">
    <property type="entry name" value="VWA"/>
    <property type="match status" value="1"/>
</dbReference>
<dbReference type="EMBL" id="PVMZ01000013">
    <property type="protein sequence ID" value="PRX18219.1"/>
    <property type="molecule type" value="Genomic_DNA"/>
</dbReference>
<accession>A0A2T0K663</accession>
<name>A0A2T0K663_9ACTN</name>
<evidence type="ECO:0000256" key="1">
    <source>
        <dbReference type="SAM" id="MobiDB-lite"/>
    </source>
</evidence>